<dbReference type="InterPro" id="IPR036770">
    <property type="entry name" value="Ankyrin_rpt-contain_sf"/>
</dbReference>
<dbReference type="InterPro" id="IPR003877">
    <property type="entry name" value="SPRY_dom"/>
</dbReference>
<evidence type="ECO:0000313" key="6">
    <source>
        <dbReference type="Proteomes" id="UP000002296"/>
    </source>
</evidence>
<keyword evidence="2" id="KW-0175">Coiled coil</keyword>
<feature type="region of interest" description="Disordered" evidence="3">
    <location>
        <begin position="1697"/>
        <end position="1723"/>
    </location>
</feature>
<dbReference type="PANTHER" id="PTHR24121:SF21">
    <property type="entry name" value="ANKYRIN REPEAT FAMILY PROTEIN"/>
    <property type="match status" value="1"/>
</dbReference>
<evidence type="ECO:0000256" key="3">
    <source>
        <dbReference type="SAM" id="MobiDB-lite"/>
    </source>
</evidence>
<feature type="repeat" description="ANK" evidence="1">
    <location>
        <begin position="1462"/>
        <end position="1494"/>
    </location>
</feature>
<name>Q4DMQ0_TRYCC</name>
<feature type="compositionally biased region" description="Polar residues" evidence="3">
    <location>
        <begin position="2859"/>
        <end position="2873"/>
    </location>
</feature>
<protein>
    <recommendedName>
        <fullName evidence="4">SPRY domain-containing protein</fullName>
    </recommendedName>
</protein>
<dbReference type="SMART" id="SM00248">
    <property type="entry name" value="ANK"/>
    <property type="match status" value="12"/>
</dbReference>
<dbReference type="CDD" id="cd11709">
    <property type="entry name" value="SPRY"/>
    <property type="match status" value="1"/>
</dbReference>
<feature type="repeat" description="ANK" evidence="1">
    <location>
        <begin position="1539"/>
        <end position="1560"/>
    </location>
</feature>
<accession>Q4DMQ0</accession>
<keyword evidence="1" id="KW-0040">ANK repeat</keyword>
<evidence type="ECO:0000256" key="2">
    <source>
        <dbReference type="SAM" id="Coils"/>
    </source>
</evidence>
<dbReference type="KEGG" id="tcr:508899.20"/>
<proteinExistence type="predicted"/>
<evidence type="ECO:0000256" key="1">
    <source>
        <dbReference type="PROSITE-ProRule" id="PRU00023"/>
    </source>
</evidence>
<dbReference type="PROSITE" id="PS50297">
    <property type="entry name" value="ANK_REP_REGION"/>
    <property type="match status" value="2"/>
</dbReference>
<dbReference type="SUPFAM" id="SSF49899">
    <property type="entry name" value="Concanavalin A-like lectins/glucanases"/>
    <property type="match status" value="1"/>
</dbReference>
<feature type="coiled-coil region" evidence="2">
    <location>
        <begin position="184"/>
        <end position="214"/>
    </location>
</feature>
<dbReference type="PaxDb" id="353153-Q4DMQ0"/>
<organism evidence="5 6">
    <name type="scientific">Trypanosoma cruzi (strain CL Brener)</name>
    <dbReference type="NCBI Taxonomy" id="353153"/>
    <lineage>
        <taxon>Eukaryota</taxon>
        <taxon>Discoba</taxon>
        <taxon>Euglenozoa</taxon>
        <taxon>Kinetoplastea</taxon>
        <taxon>Metakinetoplastina</taxon>
        <taxon>Trypanosomatida</taxon>
        <taxon>Trypanosomatidae</taxon>
        <taxon>Trypanosoma</taxon>
        <taxon>Schizotrypanum</taxon>
    </lineage>
</organism>
<feature type="region of interest" description="Disordered" evidence="3">
    <location>
        <begin position="2819"/>
        <end position="2878"/>
    </location>
</feature>
<dbReference type="EMBL" id="AAHK01000324">
    <property type="protein sequence ID" value="EAN93790.1"/>
    <property type="molecule type" value="Genomic_DNA"/>
</dbReference>
<feature type="compositionally biased region" description="Polar residues" evidence="3">
    <location>
        <begin position="2513"/>
        <end position="2536"/>
    </location>
</feature>
<dbReference type="InterPro" id="IPR043136">
    <property type="entry name" value="B30.2/SPRY_sf"/>
</dbReference>
<feature type="domain" description="SPRY" evidence="4">
    <location>
        <begin position="889"/>
        <end position="966"/>
    </location>
</feature>
<dbReference type="RefSeq" id="XP_815641.1">
    <property type="nucleotide sequence ID" value="XM_810548.1"/>
</dbReference>
<dbReference type="Pfam" id="PF00622">
    <property type="entry name" value="SPRY"/>
    <property type="match status" value="1"/>
</dbReference>
<dbReference type="InterPro" id="IPR013320">
    <property type="entry name" value="ConA-like_dom_sf"/>
</dbReference>
<dbReference type="Pfam" id="PF12796">
    <property type="entry name" value="Ank_2"/>
    <property type="match status" value="1"/>
</dbReference>
<dbReference type="OMA" id="YLCDWAL"/>
<feature type="compositionally biased region" description="Polar residues" evidence="3">
    <location>
        <begin position="3252"/>
        <end position="3267"/>
    </location>
</feature>
<comment type="caution">
    <text evidence="5">The sequence shown here is derived from an EMBL/GenBank/DDBJ whole genome shotgun (WGS) entry which is preliminary data.</text>
</comment>
<feature type="repeat" description="ANK" evidence="1">
    <location>
        <begin position="1284"/>
        <end position="1316"/>
    </location>
</feature>
<sequence>MAAEPGSQIPRFRVGNATISNKRWLENFAALKEETFTTTLPTTTNDDPNFFLETLDVFSCTEEEFLNGLAMIKEFALRSKMKIMKRQLKKGYARRKMEAMQEELLFYRIAVVRACTTLREVIDRVKRRLCELRRDEALLHEYYQALDTDIERGEREVLPKEGSYHLRQRELRRVAPRQRYREDRTFVEARHEKLNALLHELEEEEIAIQRVNEENGATDLDREYGICDPKRGKLEDIYDTTAGTEAEAGSSNLELRLRIRPLLEKVRELRIVPPLSPRSVQSRLRKELLLPFSARVLALKIDDDNNAGERFVEWYVNAAIDPLAMAQLVELVPREYLVTTTVRLVNACDTYLPLRQTQALPDVLHVLLQAIAEGRFDDLASLVLSPSDSYLHALESREHAGIIFYAALITGQMEVLRHLMSVGFYNTNALIVWLFLNPNRHDPNYMAYVTEMRSNIKKYMRSVAHQAQDNTNAESLRGELEEDYMDPTLVTDSMQNNENFLSVNRDLCETLRRFLQERMRWKKQVVSRTDKVTMDTDKNEKGKLSAENPPVTKLELEEDEDAQAATRVGSSSAASGVSFSLILGKKRLDRLQISSVKCAVLPAVTTSFMRRVDRWGYTPLKATDSHFLLVGDTSTANAHVIQLPPRHADLWPDDDPTVSPHVRWQRERKEAAAKAHGLTFYYEVHVSLNFLLSGVPVSTSVFNGFSASLERTPETMPGLQTSTVFVGWCSEECTSAADGRSTHPPLGSDRNSIGISFDILHRSKVNQLVEEVIIRPMKHERGRNAVYQVLDEDAQEKKEVEDKERDSVDLPFPLLRILLENNNEGNDVGFVSPTNGPFSSPIYEASASAQTNETLEEAHMLSAAYAAKESIVPTVEVLRKKGNGSTSDSEESNSIHWNLAFSGNSVVLRGVPVYNSQSLVVGCHVDFGAHSASFTVNGKSLGIAFTTLPSPVGLRPAVSLQASNRITEVLQRVKPSAGVIVRFVFDESHLLASQTVTTEMRNTFLLNSSPATRVGTPDESVETCREFIPGVFPLKLPLLFDENMMHCALIRLVTCGESALLSGHDSHELIQAERETLSLGHTLRVTASGVRQLLNAKSDKEDLLFFPPVLLKRRSDDTNKGAIGVAIIPEDVSLVPLCIALTQRQRVAAYRIAVHPFTDFVSQDDASKRQRRMALLGSATLGYTEVLYALLERMSISETLNSFTLKMVGNEPEYFLTAKQMRVFSPGNSRQCTSATMLHRVEYTPLHCALLEKHQECVHLLLYYLSRLLPAEHKRHAVNVLTRSGETALLMACRFGYTKIAMRLLAMGASPSSFDRVTRTNCLELACASRSEEIAAALLQTSHYRSQVAVNLAGVAPPICWCALNNIGSLIPPLLKNGANLNVTLDGLTPLLLAVTFGSQEAALKLLECCDAVSNVSNYKNSSTRTIQHRSPKRETFHEDPAEEGESRFLAVLDVDALDPLTQSSALHLACELGQLEVTRGLIAKGASLNLQNKTKYATPLQVAIMNRNEHLALELLEYAKDKLRRGSNVLDISAIEKNGNTALHLAAREGMLQVIEYIIFQFSDEEITRISCIHKFLKRPDAVNIVEKNRQGMTPLLVAIHAHQEAAAQLIASLMPESLPNPGGPVIDGTCVAILSSDAESLDNLTLYFLSQPRYFANDAFREEFFTRYNAKRREMDLCEDGAPAKVEGIKSVLYHDGEKRRQQKRKAREIQESRRRTRYQKKTSVSSALLWRTSLTPESYAGKLGDQTGTQKAPPSRRRSTLHTRISRTGRHRRRSTFVQMLLAKGGSGFTTLASIRILEQGFPLEEVYVMADIISTETTHSSQTVSAMQHVETLISFLREYGGVRIATGDAVVFSRQLLATPSLERMMDSDQLENAKKRLAEMRPLCRDLMSIIRSYGQRADCVEDLRHMVEQHGVIGTAFVEEVTSPFGFTVLQLAATLGLSHVCDFFLNEYEMSPLYVPATGSIPCSESKWFLSPFRLALRSADVDTVSVFLSLGLRLGSIQEILEHKELPKAEELQQTAIQELICQPVDTLPAGTTIDTLHILRLLLQSGAVLQGNFDAEGNDAWMLAVRACPGKGTKLQVFLDEQVPLGEEEEDDVVEEESSQEVTRQSSLFMKRDSVQRGESNSGMWTTISPDAKEGLKLPLAVPFVEAIATSSWMDSPFRLEGALEFPRMSPKKRVYYTQLVFLCAEYNPQSLIALLEQYSYVLSPSVIHPVTGDTLPIFLLRRAVHIYSVECGSHAFFQGNASLGELFFSTRCFSLDVDVSTRVSEKDPAPYRDPITIPAVRRLLLVVERLLRKFRFDNLYYEDSDGQTALSLAARLSYTNIVSLIVQQRVSRTAGGAGARNGGEEEFSSISRLNTANASSDRCAINEDLVRNLEASSCWAILATRLYYAEEEMDLLLAILRHLPAASTKFSFLSMVYSNLHPIVALRVAVLYANDVKHILMQPEAINAFWSNVLYAQFVGRLEEVTVTPAEWTSLLSVLLPAASAIPIYLIKSTPLLPMSSASDISSPTTQSPLSFTDIGTSSPVKNEKTETSPSYNWRFIVKKTRQYVRQLAAAAVCVVSPPSAIAAAYGGGAIPSSQRHVLTIMSSHFHELIELAVRFDNSAMLMDLMSLSPAELQACVKHEWRYLMEKYHIGVIAIAAGSINVLKAISDVPDAAALLSAEQYERIDPNTGLSEDAGVADEAAPENQNTYTGTFSIRGTPPPIRGDRKNSTFGIHAARKTPNKIAGLNENKGNTKKARENKSAMVNILALDAKTPDPGVEGEKGDVDKTETNLRYMDVMTAARERQTASAVTWGIGPAARPVSLQERTKSIDRTASHTQASASFSTRKKMSDGTTDIGAPLRSHAQRGTESTLSTASVQRKTLRKSVSLEGTKSLNLSLRQGGTPFETTPPPLPPRYFAYYLCDWALHTTLLLHAPRPSSRTIDTLLYLMDQRAPLTTSAVQLFLAASRPLNCWESSDGEMITLNYVTRKNKDTILHILVQNGQLRLTRYFLAAALFYFTYYQYDPPSTMPPNFALIDMPKLPQKTLSPELRGAMKTGDVDALDDDESHPAVFLRSMLRMNKHGLTPFDYARGPMVSLLMEYGCVPPTYRPNPRGFCRAIRLPFPASSFYSVPRILLVSMNFIELHDEGIPKPRNHIAELLAKEVADATLVRNQAASQRTTRTAFLPPLLSGNVSLLHLGLCSADDELVLQHINEKRRQQLRILLLSQMPRTSPTPYMMTQMSTSTLGYQRQDKLVHSSVSGTKDLNGQKSSATRGKDEKELSKALKLVDTLCDCGFVLFPLVLPLDVEASQIIEEDAVNEGTAILLTMTPMALAVSAGVVKKDEHSQSSSPMMKRSLKSPDIFRRASKDGTAAVPPRFTPAPGKNRLPADTLDAWVASRRLARSNASGKDPHMHLLVRAIGSGLVGRTIHHLGLSTAPSYESHK</sequence>
<keyword evidence="6" id="KW-1185">Reference proteome</keyword>
<reference evidence="5 6" key="1">
    <citation type="journal article" date="2005" name="Science">
        <title>The genome sequence of Trypanosoma cruzi, etiologic agent of Chagas disease.</title>
        <authorList>
            <person name="El-Sayed N.M."/>
            <person name="Myler P.J."/>
            <person name="Bartholomeu D.C."/>
            <person name="Nilsson D."/>
            <person name="Aggarwal G."/>
            <person name="Tran A.N."/>
            <person name="Ghedin E."/>
            <person name="Worthey E.A."/>
            <person name="Delcher A.L."/>
            <person name="Blandin G."/>
            <person name="Westenberger S.J."/>
            <person name="Caler E."/>
            <person name="Cerqueira G.C."/>
            <person name="Branche C."/>
            <person name="Haas B."/>
            <person name="Anupama A."/>
            <person name="Arner E."/>
            <person name="Aslund L."/>
            <person name="Attipoe P."/>
            <person name="Bontempi E."/>
            <person name="Bringaud F."/>
            <person name="Burton P."/>
            <person name="Cadag E."/>
            <person name="Campbell D.A."/>
            <person name="Carrington M."/>
            <person name="Crabtree J."/>
            <person name="Darban H."/>
            <person name="da Silveira J.F."/>
            <person name="de Jong P."/>
            <person name="Edwards K."/>
            <person name="Englund P.T."/>
            <person name="Fazelina G."/>
            <person name="Feldblyum T."/>
            <person name="Ferella M."/>
            <person name="Frasch A.C."/>
            <person name="Gull K."/>
            <person name="Horn D."/>
            <person name="Hou L."/>
            <person name="Huang Y."/>
            <person name="Kindlund E."/>
            <person name="Klingbeil M."/>
            <person name="Kluge S."/>
            <person name="Koo H."/>
            <person name="Lacerda D."/>
            <person name="Levin M.J."/>
            <person name="Lorenzi H."/>
            <person name="Louie T."/>
            <person name="Machado C.R."/>
            <person name="McCulloch R."/>
            <person name="McKenna A."/>
            <person name="Mizuno Y."/>
            <person name="Mottram J.C."/>
            <person name="Nelson S."/>
            <person name="Ochaya S."/>
            <person name="Osoegawa K."/>
            <person name="Pai G."/>
            <person name="Parsons M."/>
            <person name="Pentony M."/>
            <person name="Pettersson U."/>
            <person name="Pop M."/>
            <person name="Ramirez J.L."/>
            <person name="Rinta J."/>
            <person name="Robertson L."/>
            <person name="Salzberg S.L."/>
            <person name="Sanchez D.O."/>
            <person name="Seyler A."/>
            <person name="Sharma R."/>
            <person name="Shetty J."/>
            <person name="Simpson A.J."/>
            <person name="Sisk E."/>
            <person name="Tammi M.T."/>
            <person name="Tarleton R."/>
            <person name="Teixeira S."/>
            <person name="Van Aken S."/>
            <person name="Vogt C."/>
            <person name="Ward P.N."/>
            <person name="Wickstead B."/>
            <person name="Wortman J."/>
            <person name="White O."/>
            <person name="Fraser C.M."/>
            <person name="Stuart K.D."/>
            <person name="Andersson B."/>
        </authorList>
    </citation>
    <scope>NUCLEOTIDE SEQUENCE [LARGE SCALE GENOMIC DNA]</scope>
    <source>
        <strain evidence="5 6">CL Brener</strain>
    </source>
</reference>
<dbReference type="InParanoid" id="Q4DMQ0"/>
<gene>
    <name evidence="5" type="ORF">Tc00.1047053508899.20</name>
</gene>
<dbReference type="Gene3D" id="2.60.120.920">
    <property type="match status" value="1"/>
</dbReference>
<evidence type="ECO:0000313" key="5">
    <source>
        <dbReference type="EMBL" id="EAN93790.1"/>
    </source>
</evidence>
<evidence type="ECO:0000259" key="4">
    <source>
        <dbReference type="Pfam" id="PF00622"/>
    </source>
</evidence>
<dbReference type="Proteomes" id="UP000002296">
    <property type="component" value="Unassembled WGS sequence"/>
</dbReference>
<dbReference type="PANTHER" id="PTHR24121">
    <property type="entry name" value="NO MECHANORECEPTOR POTENTIAL C, ISOFORM D-RELATED"/>
    <property type="match status" value="1"/>
</dbReference>
<dbReference type="STRING" id="353153.Q4DMQ0"/>
<dbReference type="SUPFAM" id="SSF48403">
    <property type="entry name" value="Ankyrin repeat"/>
    <property type="match status" value="3"/>
</dbReference>
<feature type="region of interest" description="Disordered" evidence="3">
    <location>
        <begin position="1742"/>
        <end position="1772"/>
    </location>
</feature>
<dbReference type="eggNOG" id="KOG4177">
    <property type="taxonomic scope" value="Eukaryota"/>
</dbReference>
<feature type="compositionally biased region" description="Polar residues" evidence="3">
    <location>
        <begin position="2829"/>
        <end position="2838"/>
    </location>
</feature>
<dbReference type="Gene3D" id="1.25.40.20">
    <property type="entry name" value="Ankyrin repeat-containing domain"/>
    <property type="match status" value="2"/>
</dbReference>
<dbReference type="GeneID" id="3547404"/>
<feature type="region of interest" description="Disordered" evidence="3">
    <location>
        <begin position="3252"/>
        <end position="3272"/>
    </location>
</feature>
<feature type="compositionally biased region" description="Basic residues" evidence="3">
    <location>
        <begin position="1757"/>
        <end position="1772"/>
    </location>
</feature>
<feature type="region of interest" description="Disordered" evidence="3">
    <location>
        <begin position="2513"/>
        <end position="2541"/>
    </location>
</feature>
<feature type="compositionally biased region" description="Basic and acidic residues" evidence="3">
    <location>
        <begin position="2819"/>
        <end position="2828"/>
    </location>
</feature>
<dbReference type="PROSITE" id="PS50088">
    <property type="entry name" value="ANK_REPEAT"/>
    <property type="match status" value="3"/>
</dbReference>
<dbReference type="InterPro" id="IPR002110">
    <property type="entry name" value="Ankyrin_rpt"/>
</dbReference>